<gene>
    <name evidence="3" type="primary">mazG</name>
    <name evidence="3" type="ORF">KC820_09075</name>
</gene>
<dbReference type="CDD" id="cd11528">
    <property type="entry name" value="NTP-PPase_MazG_Nterm"/>
    <property type="match status" value="1"/>
</dbReference>
<organism evidence="3 4">
    <name type="scientific">Allobacillus saliphilus</name>
    <dbReference type="NCBI Taxonomy" id="2912308"/>
    <lineage>
        <taxon>Bacteria</taxon>
        <taxon>Bacillati</taxon>
        <taxon>Bacillota</taxon>
        <taxon>Bacilli</taxon>
        <taxon>Bacillales</taxon>
        <taxon>Bacillaceae</taxon>
        <taxon>Allobacillus</taxon>
    </lineage>
</organism>
<evidence type="ECO:0000313" key="3">
    <source>
        <dbReference type="EMBL" id="MBR7554306.1"/>
    </source>
</evidence>
<evidence type="ECO:0000259" key="1">
    <source>
        <dbReference type="Pfam" id="PF00590"/>
    </source>
</evidence>
<dbReference type="GO" id="GO:0046061">
    <property type="term" value="P:dATP catabolic process"/>
    <property type="evidence" value="ECO:0007669"/>
    <property type="project" value="TreeGrafter"/>
</dbReference>
<dbReference type="GO" id="GO:0046052">
    <property type="term" value="P:UTP catabolic process"/>
    <property type="evidence" value="ECO:0007669"/>
    <property type="project" value="TreeGrafter"/>
</dbReference>
<dbReference type="InterPro" id="IPR024180">
    <property type="entry name" value="Tetrapyrrole_Mease/MazG_pred"/>
</dbReference>
<dbReference type="PANTHER" id="PTHR30522:SF0">
    <property type="entry name" value="NUCLEOSIDE TRIPHOSPHATE PYROPHOSPHOHYDROLASE"/>
    <property type="match status" value="1"/>
</dbReference>
<protein>
    <submittedName>
        <fullName evidence="3">Nucleoside triphosphate pyrophosphohydrolase</fullName>
        <ecNumber evidence="3">3.6.1.9</ecNumber>
    </submittedName>
</protein>
<proteinExistence type="predicted"/>
<dbReference type="GO" id="GO:0046081">
    <property type="term" value="P:dUTP catabolic process"/>
    <property type="evidence" value="ECO:0007669"/>
    <property type="project" value="TreeGrafter"/>
</dbReference>
<dbReference type="AlphaFoldDB" id="A0A941HT04"/>
<dbReference type="CDD" id="cd11529">
    <property type="entry name" value="NTP-PPase_MazG_Cterm"/>
    <property type="match status" value="1"/>
</dbReference>
<evidence type="ECO:0000313" key="4">
    <source>
        <dbReference type="Proteomes" id="UP000675431"/>
    </source>
</evidence>
<name>A0A941HT04_9BACI</name>
<dbReference type="Proteomes" id="UP000675431">
    <property type="component" value="Unassembled WGS sequence"/>
</dbReference>
<dbReference type="Gene3D" id="3.40.1010.10">
    <property type="entry name" value="Cobalt-precorrin-4 Transmethylase, Domain 1"/>
    <property type="match status" value="1"/>
</dbReference>
<dbReference type="InterPro" id="IPR014777">
    <property type="entry name" value="4pyrrole_Mease_sub1"/>
</dbReference>
<sequence length="487" mass="55446">MSQTIHVIGLGAGTLDQLPLGIYRFLTNLEKEVFVRTNQHPVIKELEEEGVTFRSFDNVYEKHEQFEDVYRDITKQLVEAAQQQDLVYALPGHPFVAERTVQLLLEHEDDYLQIKFHGGQSFLDPLFNALKIDPIEGFQLLDGTALKRSSIQFTNHLLIAQVYDSFVASDIKLTLMEDLPEGYPVTIVDAAGSKDEKVTTLPLYELDREGTFSDLTTLYVAPQSSDALTHTFDHLREVIATLRGPDGCPWDRKQTHESLRPYLIEEVYEVIDAIQEEDDDHIAEELGDVLLQVMLHSQIGEDNGFFSVDDVIRSITEKMIERHPHVFGDVEVDSADEVTSNWEAIKNKGKAKKETLLEGISEALPRLLYAQEMQKKASKVGFDWGDATLAFEKVAEEIKELQEVIEKEDTNEIELEFGDVLFSLVNVARLLSIDPEIALHRTSQKFKNRFQYIESVAKGNGIELTDLSLEDMENYWNQAKVLRKGEE</sequence>
<dbReference type="SUPFAM" id="SSF101386">
    <property type="entry name" value="all-alpha NTP pyrophosphatases"/>
    <property type="match status" value="2"/>
</dbReference>
<dbReference type="SUPFAM" id="SSF53790">
    <property type="entry name" value="Tetrapyrrole methylase"/>
    <property type="match status" value="1"/>
</dbReference>
<evidence type="ECO:0000259" key="2">
    <source>
        <dbReference type="Pfam" id="PF03819"/>
    </source>
</evidence>
<dbReference type="InterPro" id="IPR035013">
    <property type="entry name" value="YabN_N"/>
</dbReference>
<dbReference type="NCBIfam" id="TIGR00444">
    <property type="entry name" value="mazG"/>
    <property type="match status" value="1"/>
</dbReference>
<keyword evidence="3" id="KW-0378">Hydrolase</keyword>
<dbReference type="GO" id="GO:0006950">
    <property type="term" value="P:response to stress"/>
    <property type="evidence" value="ECO:0007669"/>
    <property type="project" value="UniProtKB-ARBA"/>
</dbReference>
<dbReference type="InterPro" id="IPR035996">
    <property type="entry name" value="4pyrrol_Methylase_sf"/>
</dbReference>
<dbReference type="FunFam" id="3.40.1010.10:FF:000008">
    <property type="entry name" value="Similar to nucleoside triphosphate pyrophosphohydrolase, MazG"/>
    <property type="match status" value="1"/>
</dbReference>
<dbReference type="PIRSF" id="PIRSF002845">
    <property type="entry name" value="Ttrprl_mtas_MazG"/>
    <property type="match status" value="1"/>
</dbReference>
<feature type="domain" description="NTP pyrophosphohydrolase MazG-like" evidence="2">
    <location>
        <begin position="254"/>
        <end position="327"/>
    </location>
</feature>
<dbReference type="EC" id="3.6.1.9" evidence="3"/>
<dbReference type="GO" id="GO:0047429">
    <property type="term" value="F:nucleoside triphosphate diphosphatase activity"/>
    <property type="evidence" value="ECO:0007669"/>
    <property type="project" value="UniProtKB-EC"/>
</dbReference>
<dbReference type="Pfam" id="PF03819">
    <property type="entry name" value="MazG"/>
    <property type="match status" value="2"/>
</dbReference>
<feature type="domain" description="NTP pyrophosphohydrolase MazG-like" evidence="2">
    <location>
        <begin position="393"/>
        <end position="449"/>
    </location>
</feature>
<dbReference type="FunFam" id="1.10.287.1080:FF:000001">
    <property type="entry name" value="Nucleoside triphosphate pyrophosphohydrolase"/>
    <property type="match status" value="1"/>
</dbReference>
<dbReference type="GO" id="GO:0008168">
    <property type="term" value="F:methyltransferase activity"/>
    <property type="evidence" value="ECO:0007669"/>
    <property type="project" value="InterPro"/>
</dbReference>
<dbReference type="InterPro" id="IPR004518">
    <property type="entry name" value="MazG-like_dom"/>
</dbReference>
<feature type="domain" description="Tetrapyrrole methylase" evidence="1">
    <location>
        <begin position="4"/>
        <end position="207"/>
    </location>
</feature>
<dbReference type="NCBIfam" id="NF007113">
    <property type="entry name" value="PRK09562.1"/>
    <property type="match status" value="1"/>
</dbReference>
<dbReference type="InterPro" id="IPR000878">
    <property type="entry name" value="4pyrrol_Mease"/>
</dbReference>
<dbReference type="InterPro" id="IPR048011">
    <property type="entry name" value="NTP-PPase_MazG-like_C"/>
</dbReference>
<dbReference type="CDD" id="cd11723">
    <property type="entry name" value="YabN_N_like"/>
    <property type="match status" value="1"/>
</dbReference>
<dbReference type="EMBL" id="JAGSIE010000026">
    <property type="protein sequence ID" value="MBR7554306.1"/>
    <property type="molecule type" value="Genomic_DNA"/>
</dbReference>
<dbReference type="RefSeq" id="WP_212370397.1">
    <property type="nucleotide sequence ID" value="NZ_JAGSIE010000026.1"/>
</dbReference>
<dbReference type="Pfam" id="PF00590">
    <property type="entry name" value="TP_methylase"/>
    <property type="match status" value="1"/>
</dbReference>
<dbReference type="FunFam" id="1.10.287.1080:FF:000003">
    <property type="entry name" value="Nucleoside triphosphate pyrophosphohydrolase"/>
    <property type="match status" value="1"/>
</dbReference>
<dbReference type="InterPro" id="IPR048015">
    <property type="entry name" value="NTP-PPase_MazG-like_N"/>
</dbReference>
<reference evidence="3 4" key="1">
    <citation type="submission" date="2021-04" db="EMBL/GenBank/DDBJ databases">
        <title>Allobacillus sp. nov. SKP8-2 isolated from shrimp paste.</title>
        <authorList>
            <person name="Tanasupawat S."/>
            <person name="Yiamsombat S."/>
            <person name="Kanchanasin P."/>
            <person name="Kuncharoen N."/>
        </authorList>
    </citation>
    <scope>NUCLEOTIDE SEQUENCE [LARGE SCALE GENOMIC DNA]</scope>
    <source>
        <strain evidence="3 4">SKP8-2</strain>
    </source>
</reference>
<accession>A0A941HT04</accession>
<keyword evidence="4" id="KW-1185">Reference proteome</keyword>
<dbReference type="GO" id="GO:0006203">
    <property type="term" value="P:dGTP catabolic process"/>
    <property type="evidence" value="ECO:0007669"/>
    <property type="project" value="TreeGrafter"/>
</dbReference>
<dbReference type="InterPro" id="IPR011551">
    <property type="entry name" value="NTP_PyrPHydrolase_MazG"/>
</dbReference>
<dbReference type="GO" id="GO:0046076">
    <property type="term" value="P:dTTP catabolic process"/>
    <property type="evidence" value="ECO:0007669"/>
    <property type="project" value="TreeGrafter"/>
</dbReference>
<dbReference type="Gene3D" id="1.10.287.1080">
    <property type="entry name" value="MazG-like"/>
    <property type="match status" value="2"/>
</dbReference>
<dbReference type="PANTHER" id="PTHR30522">
    <property type="entry name" value="NUCLEOSIDE TRIPHOSPHATE PYROPHOSPHOHYDROLASE"/>
    <property type="match status" value="1"/>
</dbReference>
<dbReference type="GO" id="GO:0046047">
    <property type="term" value="P:TTP catabolic process"/>
    <property type="evidence" value="ECO:0007669"/>
    <property type="project" value="TreeGrafter"/>
</dbReference>
<comment type="caution">
    <text evidence="3">The sequence shown here is derived from an EMBL/GenBank/DDBJ whole genome shotgun (WGS) entry which is preliminary data.</text>
</comment>